<protein>
    <submittedName>
        <fullName evidence="5">Qua-1 protein</fullName>
    </submittedName>
</protein>
<feature type="chain" id="PRO_5043137200" evidence="2">
    <location>
        <begin position="22"/>
        <end position="577"/>
    </location>
</feature>
<keyword evidence="4" id="KW-1185">Reference proteome</keyword>
<organism evidence="5">
    <name type="scientific">Onchocerca ochengi</name>
    <name type="common">Filarial nematode worm</name>
    <dbReference type="NCBI Taxonomy" id="42157"/>
    <lineage>
        <taxon>Eukaryota</taxon>
        <taxon>Metazoa</taxon>
        <taxon>Ecdysozoa</taxon>
        <taxon>Nematoda</taxon>
        <taxon>Chromadorea</taxon>
        <taxon>Rhabditida</taxon>
        <taxon>Spirurina</taxon>
        <taxon>Spiruromorpha</taxon>
        <taxon>Filarioidea</taxon>
        <taxon>Onchocercidae</taxon>
        <taxon>Onchocerca</taxon>
    </lineage>
</organism>
<reference evidence="5" key="1">
    <citation type="submission" date="2016-06" db="UniProtKB">
        <authorList>
            <consortium name="WormBaseParasite"/>
        </authorList>
    </citation>
    <scope>IDENTIFICATION</scope>
</reference>
<evidence type="ECO:0000313" key="5">
    <source>
        <dbReference type="WBParaSite" id="nOo.2.0.1.t01885-RA"/>
    </source>
</evidence>
<sequence>MFPRSMIFFLLLSLLMKHSATITYRCDDDQIIVVQNFGNDTIRMHCQKPTLCGFQFLKCHYNHLQSYCGGKTNFVAHLQQSTPISPVIHTCCNLTINEDVQIKAHIGNDCFLYDLPDGSNGTTGEDLEKEDKEGYMLLRNINKLPGQFANFSGYHLRFYLLRNKGMSQNVVKGVERNELGYRITICSIQCRDSVGRRKGMIYENDEKNEEKQVIRDDKHIDLNKKEQIFNDNNLNQVKLTIRNLTDDGQWLFVTWAEWSYKQWSEWSTIHKIELNELDGTKRRNRCGIHETDTEIKTNTEKGQEKSERIKMFMQKLNRVREGFRDCDDDEDYTDELKKNNVEQEEQKLGEDSKELGYDYSKKELAIKSAEKQNFSELDVEENLKSESNSHKINETEEEMDLIPKDTIFLLKKVDDGNNLKTPTIRATIHCNISITKEVRSGHDDISSIKKTSESEEKDISTIKHRDDVDLMNTSQSYLNEKQLLAEKKKQKDEAKEQTKSSTNDESNFENQTSHATRSSCPCNISTTKEVRTGDDDISNMTKTTESKEENISTTNHRKDDDLMSTTQSHLNTKVFSN</sequence>
<keyword evidence="2" id="KW-0732">Signal</keyword>
<feature type="compositionally biased region" description="Basic and acidic residues" evidence="1">
    <location>
        <begin position="483"/>
        <end position="498"/>
    </location>
</feature>
<feature type="compositionally biased region" description="Polar residues" evidence="1">
    <location>
        <begin position="500"/>
        <end position="527"/>
    </location>
</feature>
<evidence type="ECO:0000256" key="1">
    <source>
        <dbReference type="SAM" id="MobiDB-lite"/>
    </source>
</evidence>
<accession>A0A182E1P6</accession>
<dbReference type="AlphaFoldDB" id="A0A182E1P6"/>
<dbReference type="STRING" id="42157.A0A182E1P6"/>
<gene>
    <name evidence="3" type="ORF">NOO_LOCUS1885</name>
</gene>
<evidence type="ECO:0000313" key="4">
    <source>
        <dbReference type="Proteomes" id="UP000271087"/>
    </source>
</evidence>
<reference evidence="3 4" key="2">
    <citation type="submission" date="2018-08" db="EMBL/GenBank/DDBJ databases">
        <authorList>
            <person name="Laetsch R D."/>
            <person name="Stevens L."/>
            <person name="Kumar S."/>
            <person name="Blaxter L. M."/>
        </authorList>
    </citation>
    <scope>NUCLEOTIDE SEQUENCE [LARGE SCALE GENOMIC DNA]</scope>
</reference>
<dbReference type="WBParaSite" id="nOo.2.0.1.t01885-RA">
    <property type="protein sequence ID" value="nOo.2.0.1.t01885-RA"/>
    <property type="gene ID" value="nOo.2.0.1.g01885"/>
</dbReference>
<feature type="region of interest" description="Disordered" evidence="1">
    <location>
        <begin position="479"/>
        <end position="577"/>
    </location>
</feature>
<feature type="region of interest" description="Disordered" evidence="1">
    <location>
        <begin position="441"/>
        <end position="467"/>
    </location>
</feature>
<feature type="signal peptide" evidence="2">
    <location>
        <begin position="1"/>
        <end position="21"/>
    </location>
</feature>
<name>A0A182E1P6_ONCOC</name>
<feature type="compositionally biased region" description="Polar residues" evidence="1">
    <location>
        <begin position="563"/>
        <end position="577"/>
    </location>
</feature>
<evidence type="ECO:0000313" key="3">
    <source>
        <dbReference type="EMBL" id="VDK65132.1"/>
    </source>
</evidence>
<dbReference type="Proteomes" id="UP000271087">
    <property type="component" value="Unassembled WGS sequence"/>
</dbReference>
<proteinExistence type="predicted"/>
<evidence type="ECO:0000256" key="2">
    <source>
        <dbReference type="SAM" id="SignalP"/>
    </source>
</evidence>
<dbReference type="EMBL" id="UYRW01000263">
    <property type="protein sequence ID" value="VDK65132.1"/>
    <property type="molecule type" value="Genomic_DNA"/>
</dbReference>
<feature type="compositionally biased region" description="Basic and acidic residues" evidence="1">
    <location>
        <begin position="544"/>
        <end position="561"/>
    </location>
</feature>
<dbReference type="OrthoDB" id="5212at2759"/>